<proteinExistence type="predicted"/>
<dbReference type="Proteomes" id="UP000289857">
    <property type="component" value="Unassembled WGS sequence"/>
</dbReference>
<keyword evidence="3 5" id="KW-1133">Transmembrane helix</keyword>
<dbReference type="InterPro" id="IPR010432">
    <property type="entry name" value="RDD"/>
</dbReference>
<keyword evidence="8" id="KW-1185">Reference proteome</keyword>
<comment type="subcellular location">
    <subcellularLocation>
        <location evidence="1">Membrane</location>
        <topology evidence="1">Multi-pass membrane protein</topology>
    </subcellularLocation>
</comment>
<name>A0A4Q1K7A0_9FLAO</name>
<evidence type="ECO:0000256" key="1">
    <source>
        <dbReference type="ARBA" id="ARBA00004141"/>
    </source>
</evidence>
<evidence type="ECO:0000256" key="3">
    <source>
        <dbReference type="ARBA" id="ARBA00022989"/>
    </source>
</evidence>
<evidence type="ECO:0000313" key="8">
    <source>
        <dbReference type="Proteomes" id="UP000289857"/>
    </source>
</evidence>
<dbReference type="EMBL" id="SBKN01000007">
    <property type="protein sequence ID" value="RXR21596.1"/>
    <property type="molecule type" value="Genomic_DNA"/>
</dbReference>
<dbReference type="Pfam" id="PF06271">
    <property type="entry name" value="RDD"/>
    <property type="match status" value="1"/>
</dbReference>
<evidence type="ECO:0000259" key="6">
    <source>
        <dbReference type="Pfam" id="PF06271"/>
    </source>
</evidence>
<sequence length="139" mass="15870">MTKPYVGRKIFAAIIDYSIIVTINFYIILTFGEPVPGETASYQMNGFPALLNIIPWFIFTVCFEYFLGSTLGNGIVSLKPVTQENQDRKITFIQSLKRHLLDPVDMFFFGVVAYLVMKSNQNGQRLGDIWAKTVVVKYR</sequence>
<feature type="transmembrane region" description="Helical" evidence="5">
    <location>
        <begin position="12"/>
        <end position="33"/>
    </location>
</feature>
<keyword evidence="4 5" id="KW-0472">Membrane</keyword>
<dbReference type="RefSeq" id="WP_129462056.1">
    <property type="nucleotide sequence ID" value="NZ_SBKN01000007.1"/>
</dbReference>
<protein>
    <submittedName>
        <fullName evidence="7">RDD family protein</fullName>
    </submittedName>
</protein>
<reference evidence="8" key="1">
    <citation type="submission" date="2019-01" db="EMBL/GenBank/DDBJ databases">
        <title>Cytophagaceae bacterium strain CAR-16.</title>
        <authorList>
            <person name="Chen W.-M."/>
        </authorList>
    </citation>
    <scope>NUCLEOTIDE SEQUENCE [LARGE SCALE GENOMIC DNA]</scope>
    <source>
        <strain evidence="8">WWJ-16</strain>
    </source>
</reference>
<evidence type="ECO:0000256" key="5">
    <source>
        <dbReference type="SAM" id="Phobius"/>
    </source>
</evidence>
<dbReference type="AlphaFoldDB" id="A0A4Q1K7A0"/>
<gene>
    <name evidence="7" type="ORF">EQG61_11330</name>
</gene>
<comment type="caution">
    <text evidence="7">The sequence shown here is derived from an EMBL/GenBank/DDBJ whole genome shotgun (WGS) entry which is preliminary data.</text>
</comment>
<feature type="domain" description="RDD" evidence="6">
    <location>
        <begin position="6"/>
        <end position="132"/>
    </location>
</feature>
<feature type="transmembrane region" description="Helical" evidence="5">
    <location>
        <begin position="53"/>
        <end position="78"/>
    </location>
</feature>
<evidence type="ECO:0000256" key="4">
    <source>
        <dbReference type="ARBA" id="ARBA00023136"/>
    </source>
</evidence>
<dbReference type="PANTHER" id="PTHR38480:SF1">
    <property type="entry name" value="SLR0254 PROTEIN"/>
    <property type="match status" value="1"/>
</dbReference>
<accession>A0A4Q1K7A0</accession>
<dbReference type="GO" id="GO:0016020">
    <property type="term" value="C:membrane"/>
    <property type="evidence" value="ECO:0007669"/>
    <property type="project" value="UniProtKB-SubCell"/>
</dbReference>
<dbReference type="OrthoDB" id="200257at2"/>
<dbReference type="PANTHER" id="PTHR38480">
    <property type="entry name" value="SLR0254 PROTEIN"/>
    <property type="match status" value="1"/>
</dbReference>
<keyword evidence="2 5" id="KW-0812">Transmembrane</keyword>
<organism evidence="7 8">
    <name type="scientific">Flavobacterium stagni</name>
    <dbReference type="NCBI Taxonomy" id="2506421"/>
    <lineage>
        <taxon>Bacteria</taxon>
        <taxon>Pseudomonadati</taxon>
        <taxon>Bacteroidota</taxon>
        <taxon>Flavobacteriia</taxon>
        <taxon>Flavobacteriales</taxon>
        <taxon>Flavobacteriaceae</taxon>
        <taxon>Flavobacterium</taxon>
    </lineage>
</organism>
<evidence type="ECO:0000256" key="2">
    <source>
        <dbReference type="ARBA" id="ARBA00022692"/>
    </source>
</evidence>
<evidence type="ECO:0000313" key="7">
    <source>
        <dbReference type="EMBL" id="RXR21596.1"/>
    </source>
</evidence>